<dbReference type="EMBL" id="JABFUD020000019">
    <property type="protein sequence ID" value="KAI5065379.1"/>
    <property type="molecule type" value="Genomic_DNA"/>
</dbReference>
<comment type="caution">
    <text evidence="1">The sequence shown here is derived from an EMBL/GenBank/DDBJ whole genome shotgun (WGS) entry which is preliminary data.</text>
</comment>
<dbReference type="Proteomes" id="UP000886520">
    <property type="component" value="Chromosome 19"/>
</dbReference>
<evidence type="ECO:0000313" key="2">
    <source>
        <dbReference type="Proteomes" id="UP000886520"/>
    </source>
</evidence>
<evidence type="ECO:0000313" key="1">
    <source>
        <dbReference type="EMBL" id="KAI5065379.1"/>
    </source>
</evidence>
<accession>A0A9D4Z8B8</accession>
<sequence>MDSNTAFTPQLFIQLTRNNPLRLGAPPSLARLLIQASNREGEICFGRRSILFATSMRRGTLPDLLSFQDSACVSISSDRRAAARRGKEPSKSEVSTTITTTVLAACVLDKRAPTVRSKSKSGSKLSLVGSFTLP</sequence>
<dbReference type="AlphaFoldDB" id="A0A9D4Z8B8"/>
<name>A0A9D4Z8B8_ADICA</name>
<keyword evidence="2" id="KW-1185">Reference proteome</keyword>
<proteinExistence type="predicted"/>
<reference evidence="1" key="1">
    <citation type="submission" date="2021-01" db="EMBL/GenBank/DDBJ databases">
        <title>Adiantum capillus-veneris genome.</title>
        <authorList>
            <person name="Fang Y."/>
            <person name="Liao Q."/>
        </authorList>
    </citation>
    <scope>NUCLEOTIDE SEQUENCE</scope>
    <source>
        <strain evidence="1">H3</strain>
        <tissue evidence="1">Leaf</tissue>
    </source>
</reference>
<organism evidence="1 2">
    <name type="scientific">Adiantum capillus-veneris</name>
    <name type="common">Maidenhair fern</name>
    <dbReference type="NCBI Taxonomy" id="13818"/>
    <lineage>
        <taxon>Eukaryota</taxon>
        <taxon>Viridiplantae</taxon>
        <taxon>Streptophyta</taxon>
        <taxon>Embryophyta</taxon>
        <taxon>Tracheophyta</taxon>
        <taxon>Polypodiopsida</taxon>
        <taxon>Polypodiidae</taxon>
        <taxon>Polypodiales</taxon>
        <taxon>Pteridineae</taxon>
        <taxon>Pteridaceae</taxon>
        <taxon>Vittarioideae</taxon>
        <taxon>Adiantum</taxon>
    </lineage>
</organism>
<gene>
    <name evidence="1" type="ORF">GOP47_0020074</name>
</gene>
<protein>
    <submittedName>
        <fullName evidence="1">Uncharacterized protein</fullName>
    </submittedName>
</protein>